<evidence type="ECO:0000313" key="5">
    <source>
        <dbReference type="EMBL" id="KAK3173323.1"/>
    </source>
</evidence>
<dbReference type="Gene3D" id="3.40.50.150">
    <property type="entry name" value="Vaccinia Virus protein VP39"/>
    <property type="match status" value="1"/>
</dbReference>
<comment type="caution">
    <text evidence="5">The sequence shown here is derived from an EMBL/GenBank/DDBJ whole genome shotgun (WGS) entry which is preliminary data.</text>
</comment>
<dbReference type="AlphaFoldDB" id="A0AAE0DN96"/>
<dbReference type="PROSITE" id="PS51585">
    <property type="entry name" value="SAM_MT_TPMT"/>
    <property type="match status" value="1"/>
</dbReference>
<protein>
    <recommendedName>
        <fullName evidence="7">Thiol methyltransferase</fullName>
    </recommendedName>
</protein>
<accession>A0AAE0DN96</accession>
<dbReference type="PANTHER" id="PTHR32183:SF6">
    <property type="entry name" value="CYSTEINE SULFINATE DESULFINASE_CYSTEINE DESULFURASE AND RELATED ENZYMES"/>
    <property type="match status" value="1"/>
</dbReference>
<dbReference type="Proteomes" id="UP001276659">
    <property type="component" value="Unassembled WGS sequence"/>
</dbReference>
<name>A0AAE0DN96_9LECA</name>
<evidence type="ECO:0000256" key="1">
    <source>
        <dbReference type="ARBA" id="ARBA00022553"/>
    </source>
</evidence>
<dbReference type="GO" id="GO:0008757">
    <property type="term" value="F:S-adenosylmethionine-dependent methyltransferase activity"/>
    <property type="evidence" value="ECO:0007669"/>
    <property type="project" value="InterPro"/>
</dbReference>
<proteinExistence type="predicted"/>
<gene>
    <name evidence="5" type="ORF">OEA41_006652</name>
</gene>
<evidence type="ECO:0000256" key="3">
    <source>
        <dbReference type="ARBA" id="ARBA00022679"/>
    </source>
</evidence>
<evidence type="ECO:0008006" key="7">
    <source>
        <dbReference type="Google" id="ProtNLM"/>
    </source>
</evidence>
<dbReference type="InterPro" id="IPR008854">
    <property type="entry name" value="TPMT"/>
</dbReference>
<dbReference type="SUPFAM" id="SSF53335">
    <property type="entry name" value="S-adenosyl-L-methionine-dependent methyltransferases"/>
    <property type="match status" value="1"/>
</dbReference>
<dbReference type="GO" id="GO:0032259">
    <property type="term" value="P:methylation"/>
    <property type="evidence" value="ECO:0007669"/>
    <property type="project" value="UniProtKB-KW"/>
</dbReference>
<evidence type="ECO:0000256" key="4">
    <source>
        <dbReference type="ARBA" id="ARBA00022691"/>
    </source>
</evidence>
<evidence type="ECO:0000313" key="6">
    <source>
        <dbReference type="Proteomes" id="UP001276659"/>
    </source>
</evidence>
<evidence type="ECO:0000256" key="2">
    <source>
        <dbReference type="ARBA" id="ARBA00022603"/>
    </source>
</evidence>
<keyword evidence="3" id="KW-0808">Transferase</keyword>
<dbReference type="InterPro" id="IPR029063">
    <property type="entry name" value="SAM-dependent_MTases_sf"/>
</dbReference>
<keyword evidence="6" id="KW-1185">Reference proteome</keyword>
<keyword evidence="4" id="KW-0949">S-adenosyl-L-methionine</keyword>
<keyword evidence="1" id="KW-0597">Phosphoprotein</keyword>
<dbReference type="Pfam" id="PF05724">
    <property type="entry name" value="TPMT"/>
    <property type="match status" value="1"/>
</dbReference>
<dbReference type="EMBL" id="JASNWA010000007">
    <property type="protein sequence ID" value="KAK3173323.1"/>
    <property type="molecule type" value="Genomic_DNA"/>
</dbReference>
<dbReference type="PANTHER" id="PTHR32183">
    <property type="match status" value="1"/>
</dbReference>
<keyword evidence="2" id="KW-0489">Methyltransferase</keyword>
<organism evidence="5 6">
    <name type="scientific">Lepraria neglecta</name>
    <dbReference type="NCBI Taxonomy" id="209136"/>
    <lineage>
        <taxon>Eukaryota</taxon>
        <taxon>Fungi</taxon>
        <taxon>Dikarya</taxon>
        <taxon>Ascomycota</taxon>
        <taxon>Pezizomycotina</taxon>
        <taxon>Lecanoromycetes</taxon>
        <taxon>OSLEUM clade</taxon>
        <taxon>Lecanoromycetidae</taxon>
        <taxon>Lecanorales</taxon>
        <taxon>Lecanorineae</taxon>
        <taxon>Stereocaulaceae</taxon>
        <taxon>Lepraria</taxon>
    </lineage>
</organism>
<sequence length="271" mass="30396">MTFQEDRARLMAHFAGDLSKHQNKWSDLWDKGDWLPWDRGMPNPALVDTLADRQDVLGSCWTEDALGKERRKRALVPGCGKGYDVLLLSSFGYDAFGLEVSGTAVKRCYEEQETYGDKYPVRDESAGAGKVTFMVGDFFGTDWMKNIEGDGKVDLIYDYTFLSALPPSFRPDWALRMSQLLAFEGRLICIEFPSAKDPKIGGPPYALPPPVYLAHFSHPGKELPYDEETGHVKEGVSGPDSPAALKRIAHWQPARTHKIGEGTDWVSVWQH</sequence>
<reference evidence="5" key="1">
    <citation type="submission" date="2022-11" db="EMBL/GenBank/DDBJ databases">
        <title>Chromosomal genome sequence assembly and mating type (MAT) locus characterization of the leprose asexual lichenized fungus Lepraria neglecta (Nyl.) Erichsen.</title>
        <authorList>
            <person name="Allen J.L."/>
            <person name="Pfeffer B."/>
        </authorList>
    </citation>
    <scope>NUCLEOTIDE SEQUENCE</scope>
    <source>
        <strain evidence="5">Allen 5258</strain>
    </source>
</reference>